<keyword evidence="4 5" id="KW-0067">ATP-binding</keyword>
<feature type="binding site" evidence="5">
    <location>
        <position position="61"/>
    </location>
    <ligand>
        <name>ATP</name>
        <dbReference type="ChEBI" id="CHEBI:30616"/>
    </ligand>
</feature>
<protein>
    <recommendedName>
        <fullName evidence="8">Protein kinase domain-containing protein</fullName>
    </recommendedName>
</protein>
<dbReference type="Proteomes" id="UP000572051">
    <property type="component" value="Unassembled WGS sequence"/>
</dbReference>
<comment type="caution">
    <text evidence="9">The sequence shown here is derived from an EMBL/GenBank/DDBJ whole genome shotgun (WGS) entry which is preliminary data.</text>
</comment>
<dbReference type="AlphaFoldDB" id="A0A7Z0EJG0"/>
<reference evidence="9 10" key="1">
    <citation type="submission" date="2020-07" db="EMBL/GenBank/DDBJ databases">
        <title>Sequencing the genomes of 1000 actinobacteria strains.</title>
        <authorList>
            <person name="Klenk H.-P."/>
        </authorList>
    </citation>
    <scope>NUCLEOTIDE SEQUENCE [LARGE SCALE GENOMIC DNA]</scope>
    <source>
        <strain evidence="9 10">DSM 44442</strain>
    </source>
</reference>
<dbReference type="InterPro" id="IPR017441">
    <property type="entry name" value="Protein_kinase_ATP_BS"/>
</dbReference>
<dbReference type="PROSITE" id="PS00107">
    <property type="entry name" value="PROTEIN_KINASE_ATP"/>
    <property type="match status" value="1"/>
</dbReference>
<feature type="transmembrane region" description="Helical" evidence="7">
    <location>
        <begin position="333"/>
        <end position="354"/>
    </location>
</feature>
<name>A0A7Z0EJG0_9ACTN</name>
<dbReference type="SMART" id="SM00220">
    <property type="entry name" value="S_TKc"/>
    <property type="match status" value="1"/>
</dbReference>
<evidence type="ECO:0000256" key="6">
    <source>
        <dbReference type="SAM" id="MobiDB-lite"/>
    </source>
</evidence>
<dbReference type="CDD" id="cd14014">
    <property type="entry name" value="STKc_PknB_like"/>
    <property type="match status" value="1"/>
</dbReference>
<feature type="region of interest" description="Disordered" evidence="6">
    <location>
        <begin position="360"/>
        <end position="386"/>
    </location>
</feature>
<evidence type="ECO:0000256" key="3">
    <source>
        <dbReference type="ARBA" id="ARBA00022777"/>
    </source>
</evidence>
<dbReference type="EMBL" id="JACCFS010000001">
    <property type="protein sequence ID" value="NYJ32994.1"/>
    <property type="molecule type" value="Genomic_DNA"/>
</dbReference>
<accession>A0A7Z0EJG0</accession>
<dbReference type="InterPro" id="IPR008271">
    <property type="entry name" value="Ser/Thr_kinase_AS"/>
</dbReference>
<dbReference type="GO" id="GO:0005524">
    <property type="term" value="F:ATP binding"/>
    <property type="evidence" value="ECO:0007669"/>
    <property type="project" value="UniProtKB-UniRule"/>
</dbReference>
<dbReference type="PANTHER" id="PTHR43289">
    <property type="entry name" value="MITOGEN-ACTIVATED PROTEIN KINASE KINASE KINASE 20-RELATED"/>
    <property type="match status" value="1"/>
</dbReference>
<evidence type="ECO:0000256" key="1">
    <source>
        <dbReference type="ARBA" id="ARBA00022679"/>
    </source>
</evidence>
<dbReference type="GO" id="GO:0004674">
    <property type="term" value="F:protein serine/threonine kinase activity"/>
    <property type="evidence" value="ECO:0007669"/>
    <property type="project" value="TreeGrafter"/>
</dbReference>
<proteinExistence type="predicted"/>
<dbReference type="SUPFAM" id="SSF56112">
    <property type="entry name" value="Protein kinase-like (PK-like)"/>
    <property type="match status" value="1"/>
</dbReference>
<evidence type="ECO:0000256" key="2">
    <source>
        <dbReference type="ARBA" id="ARBA00022741"/>
    </source>
</evidence>
<dbReference type="RefSeq" id="WP_179820991.1">
    <property type="nucleotide sequence ID" value="NZ_JACCFS010000001.1"/>
</dbReference>
<feature type="domain" description="Protein kinase" evidence="8">
    <location>
        <begin position="33"/>
        <end position="288"/>
    </location>
</feature>
<dbReference type="InterPro" id="IPR000719">
    <property type="entry name" value="Prot_kinase_dom"/>
</dbReference>
<keyword evidence="7" id="KW-0812">Transmembrane</keyword>
<keyword evidence="10" id="KW-1185">Reference proteome</keyword>
<evidence type="ECO:0000256" key="4">
    <source>
        <dbReference type="ARBA" id="ARBA00022840"/>
    </source>
</evidence>
<gene>
    <name evidence="9" type="ORF">HNR10_000875</name>
</gene>
<dbReference type="PROSITE" id="PS00108">
    <property type="entry name" value="PROTEIN_KINASE_ST"/>
    <property type="match status" value="1"/>
</dbReference>
<evidence type="ECO:0000256" key="7">
    <source>
        <dbReference type="SAM" id="Phobius"/>
    </source>
</evidence>
<organism evidence="9 10">
    <name type="scientific">Nocardiopsis aegyptia</name>
    <dbReference type="NCBI Taxonomy" id="220378"/>
    <lineage>
        <taxon>Bacteria</taxon>
        <taxon>Bacillati</taxon>
        <taxon>Actinomycetota</taxon>
        <taxon>Actinomycetes</taxon>
        <taxon>Streptosporangiales</taxon>
        <taxon>Nocardiopsidaceae</taxon>
        <taxon>Nocardiopsis</taxon>
    </lineage>
</organism>
<dbReference type="Pfam" id="PF00069">
    <property type="entry name" value="Pkinase"/>
    <property type="match status" value="1"/>
</dbReference>
<dbReference type="Gene3D" id="1.10.510.10">
    <property type="entry name" value="Transferase(Phosphotransferase) domain 1"/>
    <property type="match status" value="1"/>
</dbReference>
<keyword evidence="3" id="KW-0418">Kinase</keyword>
<feature type="compositionally biased region" description="Low complexity" evidence="6">
    <location>
        <begin position="366"/>
        <end position="376"/>
    </location>
</feature>
<evidence type="ECO:0000313" key="9">
    <source>
        <dbReference type="EMBL" id="NYJ32994.1"/>
    </source>
</evidence>
<sequence length="527" mass="55355">MPPTDATPAWVEMRLPASAEDLPPTAPRAIGRYRLLKRLGAGGMGVVYAAATPEGRAVAVKTVHAEYAENPDFRARFAREVGLLRRVGGACVVPLVDADVTAERPWLVTPLVEGPTLGAYVREHGPLEPHLVRGLAVGVAEALVRVHGQGVVHRDLKPANVILSPSGPKVLDFGIARAIDETALTRTGSVVGSSGWISPQHYRGEPATFADDVFAWGALTAYSATGRPPFGGGAADAVAYRVLHEEPDLAGLTGPLAALVRRALDKSAAARPGAAEIVREASGGHVSSAETATRVVTSLLRDDWSGLPEPAVRRHRVPLAPRRPRDRRGRGRALAVGAGAAALLLAVVAGGWWLGRTAQGEGGTAGDAAPPATGEPVAESAPPEVVTTPARVGWSAEPDTPRPGDDAIGLYPFRFSEERSDPISGAHDADFSGSAPMWARVAEDAELYCAAVLCEHASVGDEAYGEGSLDASGYGTIPIEREDLYEHFDAYRPNALTPEVFVVAEVEYTVGADGVAEITRLAEHYFP</sequence>
<keyword evidence="1" id="KW-0808">Transferase</keyword>
<dbReference type="InterPro" id="IPR011009">
    <property type="entry name" value="Kinase-like_dom_sf"/>
</dbReference>
<keyword evidence="7" id="KW-0472">Membrane</keyword>
<dbReference type="Gene3D" id="3.30.200.20">
    <property type="entry name" value="Phosphorylase Kinase, domain 1"/>
    <property type="match status" value="1"/>
</dbReference>
<evidence type="ECO:0000256" key="5">
    <source>
        <dbReference type="PROSITE-ProRule" id="PRU10141"/>
    </source>
</evidence>
<dbReference type="PANTHER" id="PTHR43289:SF34">
    <property type="entry name" value="SERINE_THREONINE-PROTEIN KINASE YBDM-RELATED"/>
    <property type="match status" value="1"/>
</dbReference>
<evidence type="ECO:0000313" key="10">
    <source>
        <dbReference type="Proteomes" id="UP000572051"/>
    </source>
</evidence>
<keyword evidence="2 5" id="KW-0547">Nucleotide-binding</keyword>
<dbReference type="PROSITE" id="PS50011">
    <property type="entry name" value="PROTEIN_KINASE_DOM"/>
    <property type="match status" value="1"/>
</dbReference>
<evidence type="ECO:0000259" key="8">
    <source>
        <dbReference type="PROSITE" id="PS50011"/>
    </source>
</evidence>
<keyword evidence="7" id="KW-1133">Transmembrane helix</keyword>